<protein>
    <submittedName>
        <fullName evidence="2">Uncharacterized protein</fullName>
    </submittedName>
</protein>
<accession>A0A2S0WIW2</accession>
<evidence type="ECO:0000313" key="2">
    <source>
        <dbReference type="EMBL" id="AWB91224.1"/>
    </source>
</evidence>
<dbReference type="EMBL" id="CP026952">
    <property type="protein sequence ID" value="AWB91224.1"/>
    <property type="molecule type" value="Genomic_DNA"/>
</dbReference>
<feature type="region of interest" description="Disordered" evidence="1">
    <location>
        <begin position="81"/>
        <end position="122"/>
    </location>
</feature>
<evidence type="ECO:0000256" key="1">
    <source>
        <dbReference type="SAM" id="MobiDB-lite"/>
    </source>
</evidence>
<dbReference type="AlphaFoldDB" id="A0A2S0WIW2"/>
<organism evidence="2 3">
    <name type="scientific">Aeromicrobium chenweiae</name>
    <dbReference type="NCBI Taxonomy" id="2079793"/>
    <lineage>
        <taxon>Bacteria</taxon>
        <taxon>Bacillati</taxon>
        <taxon>Actinomycetota</taxon>
        <taxon>Actinomycetes</taxon>
        <taxon>Propionibacteriales</taxon>
        <taxon>Nocardioidaceae</taxon>
        <taxon>Aeromicrobium</taxon>
    </lineage>
</organism>
<gene>
    <name evidence="2" type="ORF">C3E78_02740</name>
</gene>
<dbReference type="Proteomes" id="UP000244384">
    <property type="component" value="Chromosome"/>
</dbReference>
<name>A0A2S0WIW2_9ACTN</name>
<sequence length="122" mass="12805">MVVSPDGNGSVRLDGTIGDYPAFEAYQDRPDGSTSILAQDAADNEGRFGPLIELPQNHEVGDGPGSDNVKQFGVLGRPISGNLYEYSPPPPGAELGPVDDPTDVDPHDPFGRDPSADGLVEM</sequence>
<evidence type="ECO:0000313" key="3">
    <source>
        <dbReference type="Proteomes" id="UP000244384"/>
    </source>
</evidence>
<dbReference type="KEGG" id="aez:C3E78_02740"/>
<proteinExistence type="predicted"/>
<feature type="compositionally biased region" description="Basic and acidic residues" evidence="1">
    <location>
        <begin position="104"/>
        <end position="115"/>
    </location>
</feature>
<reference evidence="3" key="1">
    <citation type="submission" date="2018-01" db="EMBL/GenBank/DDBJ databases">
        <authorList>
            <person name="Li J."/>
        </authorList>
    </citation>
    <scope>NUCLEOTIDE SEQUENCE [LARGE SCALE GENOMIC DNA]</scope>
    <source>
        <strain evidence="3">592</strain>
    </source>
</reference>
<keyword evidence="3" id="KW-1185">Reference proteome</keyword>